<sequence>MQESEGEEQRTVFISNLSSCVKEEILYELFLQAGPVQKVVIPRGRDGNQKSYGFVRYKHAEAVPYAIALLDGIWLYGCPIMLRRHYTQTLTARDDHSWTDVTSARALVPFSPIMCTTEGPYFPPLTPGVWPSSGFVSWTSCPDVLTQASDRTISEERGEEQDVGMEREVKGRRNCERRNKLRREYRS</sequence>
<dbReference type="AlphaFoldDB" id="A0A8T0AV95"/>
<keyword evidence="2 4" id="KW-0694">RNA-binding</keyword>
<proteinExistence type="predicted"/>
<dbReference type="PANTHER" id="PTHR13798:SF11">
    <property type="entry name" value="RNA-BINDING PROTEIN 7-RELATED"/>
    <property type="match status" value="1"/>
</dbReference>
<evidence type="ECO:0000256" key="3">
    <source>
        <dbReference type="ARBA" id="ARBA00023242"/>
    </source>
</evidence>
<evidence type="ECO:0000259" key="6">
    <source>
        <dbReference type="PROSITE" id="PS50102"/>
    </source>
</evidence>
<evidence type="ECO:0000256" key="4">
    <source>
        <dbReference type="PROSITE-ProRule" id="PRU00176"/>
    </source>
</evidence>
<dbReference type="GO" id="GO:0000381">
    <property type="term" value="P:regulation of alternative mRNA splicing, via spliceosome"/>
    <property type="evidence" value="ECO:0007669"/>
    <property type="project" value="TreeGrafter"/>
</dbReference>
<dbReference type="InterPro" id="IPR012677">
    <property type="entry name" value="Nucleotide-bd_a/b_plait_sf"/>
</dbReference>
<dbReference type="SUPFAM" id="SSF54928">
    <property type="entry name" value="RNA-binding domain, RBD"/>
    <property type="match status" value="1"/>
</dbReference>
<dbReference type="InterPro" id="IPR000504">
    <property type="entry name" value="RRM_dom"/>
</dbReference>
<dbReference type="PROSITE" id="PS50102">
    <property type="entry name" value="RRM"/>
    <property type="match status" value="1"/>
</dbReference>
<dbReference type="GO" id="GO:0005654">
    <property type="term" value="C:nucleoplasm"/>
    <property type="evidence" value="ECO:0007669"/>
    <property type="project" value="UniProtKB-SubCell"/>
</dbReference>
<keyword evidence="3" id="KW-0539">Nucleus</keyword>
<evidence type="ECO:0000256" key="2">
    <source>
        <dbReference type="ARBA" id="ARBA00022884"/>
    </source>
</evidence>
<dbReference type="InterPro" id="IPR035979">
    <property type="entry name" value="RBD_domain_sf"/>
</dbReference>
<protein>
    <recommendedName>
        <fullName evidence="6">RRM domain-containing protein</fullName>
    </recommendedName>
</protein>
<dbReference type="SMART" id="SM00360">
    <property type="entry name" value="RRM"/>
    <property type="match status" value="1"/>
</dbReference>
<feature type="region of interest" description="Disordered" evidence="5">
    <location>
        <begin position="152"/>
        <end position="171"/>
    </location>
</feature>
<gene>
    <name evidence="7" type="ORF">HF521_005036</name>
</gene>
<dbReference type="EMBL" id="JABFDY010000015">
    <property type="protein sequence ID" value="KAF7696618.1"/>
    <property type="molecule type" value="Genomic_DNA"/>
</dbReference>
<dbReference type="Gene3D" id="3.30.70.330">
    <property type="match status" value="1"/>
</dbReference>
<dbReference type="OrthoDB" id="407442at2759"/>
<evidence type="ECO:0000313" key="8">
    <source>
        <dbReference type="Proteomes" id="UP000606274"/>
    </source>
</evidence>
<dbReference type="Pfam" id="PF00076">
    <property type="entry name" value="RRM_1"/>
    <property type="match status" value="1"/>
</dbReference>
<evidence type="ECO:0000256" key="1">
    <source>
        <dbReference type="ARBA" id="ARBA00004642"/>
    </source>
</evidence>
<dbReference type="GO" id="GO:0003727">
    <property type="term" value="F:single-stranded RNA binding"/>
    <property type="evidence" value="ECO:0007669"/>
    <property type="project" value="TreeGrafter"/>
</dbReference>
<keyword evidence="8" id="KW-1185">Reference proteome</keyword>
<dbReference type="Proteomes" id="UP000606274">
    <property type="component" value="Unassembled WGS sequence"/>
</dbReference>
<organism evidence="7 8">
    <name type="scientific">Silurus meridionalis</name>
    <name type="common">Southern catfish</name>
    <name type="synonym">Silurus soldatovi meridionalis</name>
    <dbReference type="NCBI Taxonomy" id="175797"/>
    <lineage>
        <taxon>Eukaryota</taxon>
        <taxon>Metazoa</taxon>
        <taxon>Chordata</taxon>
        <taxon>Craniata</taxon>
        <taxon>Vertebrata</taxon>
        <taxon>Euteleostomi</taxon>
        <taxon>Actinopterygii</taxon>
        <taxon>Neopterygii</taxon>
        <taxon>Teleostei</taxon>
        <taxon>Ostariophysi</taxon>
        <taxon>Siluriformes</taxon>
        <taxon>Siluridae</taxon>
        <taxon>Silurus</taxon>
    </lineage>
</organism>
<comment type="caution">
    <text evidence="7">The sequence shown here is derived from an EMBL/GenBank/DDBJ whole genome shotgun (WGS) entry which is preliminary data.</text>
</comment>
<evidence type="ECO:0000313" key="7">
    <source>
        <dbReference type="EMBL" id="KAF7696618.1"/>
    </source>
</evidence>
<dbReference type="InterPro" id="IPR052285">
    <property type="entry name" value="NEXT_complex_subunit"/>
</dbReference>
<accession>A0A8T0AV95</accession>
<feature type="domain" description="RRM" evidence="6">
    <location>
        <begin position="10"/>
        <end position="87"/>
    </location>
</feature>
<reference evidence="7" key="1">
    <citation type="submission" date="2020-08" db="EMBL/GenBank/DDBJ databases">
        <title>Chromosome-level assembly of Southern catfish (Silurus meridionalis) provides insights into visual adaptation to the nocturnal and benthic lifestyles.</title>
        <authorList>
            <person name="Zhang Y."/>
            <person name="Wang D."/>
            <person name="Peng Z."/>
        </authorList>
    </citation>
    <scope>NUCLEOTIDE SEQUENCE</scope>
    <source>
        <strain evidence="7">SWU-2019-XX</strain>
        <tissue evidence="7">Muscle</tissue>
    </source>
</reference>
<name>A0A8T0AV95_SILME</name>
<dbReference type="PANTHER" id="PTHR13798">
    <property type="entry name" value="RNA BINDING MOTIF RBM PROTEIN -RELATED"/>
    <property type="match status" value="1"/>
</dbReference>
<evidence type="ECO:0000256" key="5">
    <source>
        <dbReference type="SAM" id="MobiDB-lite"/>
    </source>
</evidence>
<comment type="subcellular location">
    <subcellularLocation>
        <location evidence="1">Nucleus</location>
        <location evidence="1">Nucleoplasm</location>
    </subcellularLocation>
</comment>